<dbReference type="eggNOG" id="KOG1208">
    <property type="taxonomic scope" value="Eukaryota"/>
</dbReference>
<dbReference type="Gramene" id="EFJ05977">
    <property type="protein sequence ID" value="EFJ05977"/>
    <property type="gene ID" value="SELMODRAFT_136252"/>
</dbReference>
<name>D8TBI6_SELML</name>
<evidence type="ECO:0000313" key="3">
    <source>
        <dbReference type="Proteomes" id="UP000001514"/>
    </source>
</evidence>
<reference evidence="2 3" key="1">
    <citation type="journal article" date="2011" name="Science">
        <title>The Selaginella genome identifies genetic changes associated with the evolution of vascular plants.</title>
        <authorList>
            <person name="Banks J.A."/>
            <person name="Nishiyama T."/>
            <person name="Hasebe M."/>
            <person name="Bowman J.L."/>
            <person name="Gribskov M."/>
            <person name="dePamphilis C."/>
            <person name="Albert V.A."/>
            <person name="Aono N."/>
            <person name="Aoyama T."/>
            <person name="Ambrose B.A."/>
            <person name="Ashton N.W."/>
            <person name="Axtell M.J."/>
            <person name="Barker E."/>
            <person name="Barker M.S."/>
            <person name="Bennetzen J.L."/>
            <person name="Bonawitz N.D."/>
            <person name="Chapple C."/>
            <person name="Cheng C."/>
            <person name="Correa L.G."/>
            <person name="Dacre M."/>
            <person name="DeBarry J."/>
            <person name="Dreyer I."/>
            <person name="Elias M."/>
            <person name="Engstrom E.M."/>
            <person name="Estelle M."/>
            <person name="Feng L."/>
            <person name="Finet C."/>
            <person name="Floyd S.K."/>
            <person name="Frommer W.B."/>
            <person name="Fujita T."/>
            <person name="Gramzow L."/>
            <person name="Gutensohn M."/>
            <person name="Harholt J."/>
            <person name="Hattori M."/>
            <person name="Heyl A."/>
            <person name="Hirai T."/>
            <person name="Hiwatashi Y."/>
            <person name="Ishikawa M."/>
            <person name="Iwata M."/>
            <person name="Karol K.G."/>
            <person name="Koehler B."/>
            <person name="Kolukisaoglu U."/>
            <person name="Kubo M."/>
            <person name="Kurata T."/>
            <person name="Lalonde S."/>
            <person name="Li K."/>
            <person name="Li Y."/>
            <person name="Litt A."/>
            <person name="Lyons E."/>
            <person name="Manning G."/>
            <person name="Maruyama T."/>
            <person name="Michael T.P."/>
            <person name="Mikami K."/>
            <person name="Miyazaki S."/>
            <person name="Morinaga S."/>
            <person name="Murata T."/>
            <person name="Mueller-Roeber B."/>
            <person name="Nelson D.R."/>
            <person name="Obara M."/>
            <person name="Oguri Y."/>
            <person name="Olmstead R.G."/>
            <person name="Onodera N."/>
            <person name="Petersen B.L."/>
            <person name="Pils B."/>
            <person name="Prigge M."/>
            <person name="Rensing S.A."/>
            <person name="Riano-Pachon D.M."/>
            <person name="Roberts A.W."/>
            <person name="Sato Y."/>
            <person name="Scheller H.V."/>
            <person name="Schulz B."/>
            <person name="Schulz C."/>
            <person name="Shakirov E.V."/>
            <person name="Shibagaki N."/>
            <person name="Shinohara N."/>
            <person name="Shippen D.E."/>
            <person name="Soerensen I."/>
            <person name="Sotooka R."/>
            <person name="Sugimoto N."/>
            <person name="Sugita M."/>
            <person name="Sumikawa N."/>
            <person name="Tanurdzic M."/>
            <person name="Theissen G."/>
            <person name="Ulvskov P."/>
            <person name="Wakazuki S."/>
            <person name="Weng J.K."/>
            <person name="Willats W.W."/>
            <person name="Wipf D."/>
            <person name="Wolf P.G."/>
            <person name="Yang L."/>
            <person name="Zimmer A.D."/>
            <person name="Zhu Q."/>
            <person name="Mitros T."/>
            <person name="Hellsten U."/>
            <person name="Loque D."/>
            <person name="Otillar R."/>
            <person name="Salamov A."/>
            <person name="Schmutz J."/>
            <person name="Shapiro H."/>
            <person name="Lindquist E."/>
            <person name="Lucas S."/>
            <person name="Rokhsar D."/>
            <person name="Grigoriev I.V."/>
        </authorList>
    </citation>
    <scope>NUCLEOTIDE SEQUENCE [LARGE SCALE GENOMIC DNA]</scope>
</reference>
<dbReference type="KEGG" id="smo:SELMODRAFT_136252"/>
<dbReference type="PANTHER" id="PTHR48476">
    <property type="entry name" value="SHORT-CHAIN DEHYDROGENASE TIC 32, CHLOROPLASTIC-LIKE"/>
    <property type="match status" value="1"/>
</dbReference>
<dbReference type="SUPFAM" id="SSF51735">
    <property type="entry name" value="NAD(P)-binding Rossmann-fold domains"/>
    <property type="match status" value="1"/>
</dbReference>
<proteinExistence type="predicted"/>
<dbReference type="InterPro" id="IPR036291">
    <property type="entry name" value="NAD(P)-bd_dom_sf"/>
</dbReference>
<evidence type="ECO:0000256" key="1">
    <source>
        <dbReference type="SAM" id="Phobius"/>
    </source>
</evidence>
<sequence length="143" mass="16232">RHLGISSLVHQTALFSRELTFFLFSSKRYSDTRAYSQSKLANIFHAKELAMRFKAEGVDITANAVHPGFIMTPLMRYTLYIMSLSLCLFFSSFLWKNVPQGAAMMCYTALHPSLEEVTGQYFVDSNKSNCSAYGRDPELAHKL</sequence>
<dbReference type="AlphaFoldDB" id="D8TBI6"/>
<keyword evidence="1" id="KW-0812">Transmembrane</keyword>
<feature type="transmembrane region" description="Helical" evidence="1">
    <location>
        <begin position="77"/>
        <end position="95"/>
    </location>
</feature>
<dbReference type="EMBL" id="GL377710">
    <property type="protein sequence ID" value="EFJ05977.1"/>
    <property type="molecule type" value="Genomic_DNA"/>
</dbReference>
<keyword evidence="3" id="KW-1185">Reference proteome</keyword>
<dbReference type="InParanoid" id="D8TBI6"/>
<feature type="non-terminal residue" evidence="2">
    <location>
        <position position="1"/>
    </location>
</feature>
<keyword evidence="1" id="KW-0472">Membrane</keyword>
<accession>D8TBI6</accession>
<dbReference type="InterPro" id="IPR055280">
    <property type="entry name" value="TIC32"/>
</dbReference>
<dbReference type="Proteomes" id="UP000001514">
    <property type="component" value="Unassembled WGS sequence"/>
</dbReference>
<protein>
    <submittedName>
        <fullName evidence="2">Uncharacterized protein</fullName>
    </submittedName>
</protein>
<organism evidence="3">
    <name type="scientific">Selaginella moellendorffii</name>
    <name type="common">Spikemoss</name>
    <dbReference type="NCBI Taxonomy" id="88036"/>
    <lineage>
        <taxon>Eukaryota</taxon>
        <taxon>Viridiplantae</taxon>
        <taxon>Streptophyta</taxon>
        <taxon>Embryophyta</taxon>
        <taxon>Tracheophyta</taxon>
        <taxon>Lycopodiopsida</taxon>
        <taxon>Selaginellales</taxon>
        <taxon>Selaginellaceae</taxon>
        <taxon>Selaginella</taxon>
    </lineage>
</organism>
<dbReference type="PANTHER" id="PTHR48476:SF1">
    <property type="entry name" value="SHORT-CHAIN DEHYDROGENASE TIC 32, CHLOROPLASTIC-LIKE"/>
    <property type="match status" value="1"/>
</dbReference>
<gene>
    <name evidence="2" type="ORF">SELMODRAFT_136252</name>
</gene>
<dbReference type="HOGENOM" id="CLU_010194_44_11_1"/>
<evidence type="ECO:0000313" key="2">
    <source>
        <dbReference type="EMBL" id="EFJ05977.1"/>
    </source>
</evidence>
<dbReference type="Gene3D" id="3.40.50.720">
    <property type="entry name" value="NAD(P)-binding Rossmann-like Domain"/>
    <property type="match status" value="1"/>
</dbReference>
<keyword evidence="1" id="KW-1133">Transmembrane helix</keyword>
<dbReference type="STRING" id="88036.D8TBI6"/>